<organism evidence="1 2">
    <name type="scientific">Candidatus Bacteroides merdigallinarum</name>
    <dbReference type="NCBI Taxonomy" id="2838473"/>
    <lineage>
        <taxon>Bacteria</taxon>
        <taxon>Pseudomonadati</taxon>
        <taxon>Bacteroidota</taxon>
        <taxon>Bacteroidia</taxon>
        <taxon>Bacteroidales</taxon>
        <taxon>Bacteroidaceae</taxon>
        <taxon>Bacteroides</taxon>
    </lineage>
</organism>
<evidence type="ECO:0000313" key="1">
    <source>
        <dbReference type="EMBL" id="HIZ33344.1"/>
    </source>
</evidence>
<sequence>MKVLIADSGSTKTDWCLTENGTPLLRLRTKGLNPVLQTEEELAGELQDLGHRLGDVRPTAIHFYGAGCIPTRIAVVEEALAQALPGARIEVGSDMLGAARSLCGHRAGIACILGTGSNSCLYDGQKIVANVSPLGFILGDEGSGAVLGRLLVGSLLKNQLSPGLKEEFLAKYALTPADIIERVYRCPFPNRFLAGFSPFLAEHLDDEGIHRLVLNSFRDFLRRNVKQYDWQTFETHFCGSIAFHYQKILADAAALEGIRIGQIMQSPLEGLVRYHVVP</sequence>
<name>A0A9D2E993_9BACE</name>
<gene>
    <name evidence="1" type="ORF">H9814_07390</name>
</gene>
<dbReference type="Gene3D" id="3.30.420.40">
    <property type="match status" value="2"/>
</dbReference>
<dbReference type="SUPFAM" id="SSF53067">
    <property type="entry name" value="Actin-like ATPase domain"/>
    <property type="match status" value="2"/>
</dbReference>
<dbReference type="PANTHER" id="PTHR43190:SF3">
    <property type="entry name" value="N-ACETYL-D-GLUCOSAMINE KINASE"/>
    <property type="match status" value="1"/>
</dbReference>
<dbReference type="Proteomes" id="UP000824028">
    <property type="component" value="Unassembled WGS sequence"/>
</dbReference>
<accession>A0A9D2E993</accession>
<dbReference type="AlphaFoldDB" id="A0A9D2E993"/>
<reference evidence="1" key="2">
    <citation type="submission" date="2021-04" db="EMBL/GenBank/DDBJ databases">
        <authorList>
            <person name="Gilroy R."/>
        </authorList>
    </citation>
    <scope>NUCLEOTIDE SEQUENCE</scope>
    <source>
        <strain evidence="1">ChiHjej9B8-1298</strain>
    </source>
</reference>
<proteinExistence type="predicted"/>
<comment type="caution">
    <text evidence="1">The sequence shown here is derived from an EMBL/GenBank/DDBJ whole genome shotgun (WGS) entry which is preliminary data.</text>
</comment>
<dbReference type="EMBL" id="DXBX01000058">
    <property type="protein sequence ID" value="HIZ33344.1"/>
    <property type="molecule type" value="Genomic_DNA"/>
</dbReference>
<dbReference type="InterPro" id="IPR043129">
    <property type="entry name" value="ATPase_NBD"/>
</dbReference>
<dbReference type="InterPro" id="IPR052519">
    <property type="entry name" value="Euk-type_GlcNAc_Kinase"/>
</dbReference>
<dbReference type="CDD" id="cd24079">
    <property type="entry name" value="ASKHA_NBD_PG1100-like"/>
    <property type="match status" value="1"/>
</dbReference>
<protein>
    <submittedName>
        <fullName evidence="1">ATPase</fullName>
    </submittedName>
</protein>
<reference evidence="1" key="1">
    <citation type="journal article" date="2021" name="PeerJ">
        <title>Extensive microbial diversity within the chicken gut microbiome revealed by metagenomics and culture.</title>
        <authorList>
            <person name="Gilroy R."/>
            <person name="Ravi A."/>
            <person name="Getino M."/>
            <person name="Pursley I."/>
            <person name="Horton D.L."/>
            <person name="Alikhan N.F."/>
            <person name="Baker D."/>
            <person name="Gharbi K."/>
            <person name="Hall N."/>
            <person name="Watson M."/>
            <person name="Adriaenssens E.M."/>
            <person name="Foster-Nyarko E."/>
            <person name="Jarju S."/>
            <person name="Secka A."/>
            <person name="Antonio M."/>
            <person name="Oren A."/>
            <person name="Chaudhuri R.R."/>
            <person name="La Ragione R."/>
            <person name="Hildebrand F."/>
            <person name="Pallen M.J."/>
        </authorList>
    </citation>
    <scope>NUCLEOTIDE SEQUENCE</scope>
    <source>
        <strain evidence="1">ChiHjej9B8-1298</strain>
    </source>
</reference>
<evidence type="ECO:0000313" key="2">
    <source>
        <dbReference type="Proteomes" id="UP000824028"/>
    </source>
</evidence>
<dbReference type="Gene3D" id="1.10.720.160">
    <property type="match status" value="1"/>
</dbReference>
<dbReference type="PANTHER" id="PTHR43190">
    <property type="entry name" value="N-ACETYL-D-GLUCOSAMINE KINASE"/>
    <property type="match status" value="1"/>
</dbReference>